<organism evidence="2">
    <name type="scientific">Candidatus Kentrum sp. DK</name>
    <dbReference type="NCBI Taxonomy" id="2126562"/>
    <lineage>
        <taxon>Bacteria</taxon>
        <taxon>Pseudomonadati</taxon>
        <taxon>Pseudomonadota</taxon>
        <taxon>Gammaproteobacteria</taxon>
        <taxon>Candidatus Kentrum</taxon>
    </lineage>
</organism>
<dbReference type="PANTHER" id="PTHR42966:SF1">
    <property type="entry name" value="SIALIC ACID SYNTHASE"/>
    <property type="match status" value="1"/>
</dbReference>
<dbReference type="InterPro" id="IPR013132">
    <property type="entry name" value="PseI/NeuA/B-like_N"/>
</dbReference>
<dbReference type="GO" id="GO:0047444">
    <property type="term" value="F:N-acylneuraminate-9-phosphate synthase activity"/>
    <property type="evidence" value="ECO:0007669"/>
    <property type="project" value="TreeGrafter"/>
</dbReference>
<dbReference type="GO" id="GO:0016051">
    <property type="term" value="P:carbohydrate biosynthetic process"/>
    <property type="evidence" value="ECO:0007669"/>
    <property type="project" value="InterPro"/>
</dbReference>
<proteinExistence type="predicted"/>
<dbReference type="AlphaFoldDB" id="A0A450TJY9"/>
<name>A0A450TJY9_9GAMM</name>
<dbReference type="SUPFAM" id="SSF51569">
    <property type="entry name" value="Aldolase"/>
    <property type="match status" value="1"/>
</dbReference>
<dbReference type="InterPro" id="IPR051690">
    <property type="entry name" value="PseI-like"/>
</dbReference>
<accession>A0A450TJY9</accession>
<feature type="domain" description="PseI/NeuA/B-like" evidence="1">
    <location>
        <begin position="24"/>
        <end position="253"/>
    </location>
</feature>
<dbReference type="EMBL" id="CAADEX010000199">
    <property type="protein sequence ID" value="VFJ67818.1"/>
    <property type="molecule type" value="Genomic_DNA"/>
</dbReference>
<evidence type="ECO:0000259" key="1">
    <source>
        <dbReference type="Pfam" id="PF03102"/>
    </source>
</evidence>
<dbReference type="PANTHER" id="PTHR42966">
    <property type="entry name" value="N-ACETYLNEURAMINATE SYNTHASE"/>
    <property type="match status" value="1"/>
</dbReference>
<protein>
    <submittedName>
        <fullName evidence="2">N-acetylneuraminate synthase</fullName>
    </submittedName>
</protein>
<gene>
    <name evidence="2" type="ORF">BECKDK2373B_GA0170837_11992</name>
</gene>
<sequence>MTIPFVAEVSSNHHQNLDRCLAFIDAAAAMGCDAVKFQLFRINELFAPEILTKSAQHRQRRQWELPVEFIPQLALRCAEKGIRFGCTPFYLDAARELEPYVAFYKIASYELLWDDLLTACAATGKPVVLATGMADADEVEHAVATLRRAGCGELTLLHCVSAYPAPPEECNLAAIGSLRERHGCAVGWSDHSVSSAVIGRAVHRWGAEMVEFHLDLDGRGEEFSGGHCWLPGPMGDLIASVKSAMAADGDGIKKPTAAELADRAWRADPADGLRPLRDIRET</sequence>
<dbReference type="Gene3D" id="3.20.20.70">
    <property type="entry name" value="Aldolase class I"/>
    <property type="match status" value="1"/>
</dbReference>
<evidence type="ECO:0000313" key="2">
    <source>
        <dbReference type="EMBL" id="VFJ67818.1"/>
    </source>
</evidence>
<reference evidence="2" key="1">
    <citation type="submission" date="2019-02" db="EMBL/GenBank/DDBJ databases">
        <authorList>
            <person name="Gruber-Vodicka R. H."/>
            <person name="Seah K. B. B."/>
        </authorList>
    </citation>
    <scope>NUCLEOTIDE SEQUENCE</scope>
    <source>
        <strain evidence="2">BECK_DK47</strain>
    </source>
</reference>
<dbReference type="InterPro" id="IPR013785">
    <property type="entry name" value="Aldolase_TIM"/>
</dbReference>
<dbReference type="Pfam" id="PF03102">
    <property type="entry name" value="NeuB"/>
    <property type="match status" value="1"/>
</dbReference>